<dbReference type="Proteomes" id="UP000663879">
    <property type="component" value="Unassembled WGS sequence"/>
</dbReference>
<dbReference type="EMBL" id="CAJNOC010002169">
    <property type="protein sequence ID" value="CAF0916621.1"/>
    <property type="molecule type" value="Genomic_DNA"/>
</dbReference>
<evidence type="ECO:0000313" key="3">
    <source>
        <dbReference type="Proteomes" id="UP000663879"/>
    </source>
</evidence>
<feature type="domain" description="OTU" evidence="1">
    <location>
        <begin position="498"/>
        <end position="622"/>
    </location>
</feature>
<keyword evidence="3" id="KW-1185">Reference proteome</keyword>
<comment type="caution">
    <text evidence="2">The sequence shown here is derived from an EMBL/GenBank/DDBJ whole genome shotgun (WGS) entry which is preliminary data.</text>
</comment>
<evidence type="ECO:0000259" key="1">
    <source>
        <dbReference type="PROSITE" id="PS50802"/>
    </source>
</evidence>
<proteinExistence type="predicted"/>
<sequence length="622" mass="72824">MTGSHHHPEVHKSEVVFFHVQNEIKNKARNSTGPLKQMFESTISKAIRENGVDIEQAAIYTPTYRASQKHLYKLRKENLPPLPKETSEINFEEEYLKFTETNCNSRFLLFDTKDSKRIIAFASDIQFQILSQSKRWHIDGTFKAAPSLYKQLYQIHAWDFEEMHACVFIFLLNKTEEIYIKMIDFLISASSSLGFILKPDTVVSDFESAAINAFSKKFPEAEIKGCHFHFTQAIWKNIRSIGLTNDFKNKREISEWLNYFKSLPFVPIDQIQKVLKEIMNVIPNKSQDKLLEFLNYFERTWINHFVFTPLLWNHFETKGPRTNNHVEGFNHKINNYIDNNHPHVYSAINTLKCLETTVSLNFFKRKNGEITQVPRRPKDIQRDEMLEYLKNKMLQQNLSFISYMKRISDLFSFDKDHTKIKIRAPVTKERDETLPSLSIFKISKQSFNFIKSYVIENRERLIELTKNLRKFNAIVYYNGQAYETDHYPVLYKWYMSNVVTIKTTADGNCLYHAISTSISGKENLWKDIKLGMIFMFFEYEDYFRKLANAMGLEASFELLIESSAIIGVFGRSFNILSLSLLFLRPINIFETSNLSFISDVPCLNTVPIYLSLNNAHFTSIVP</sequence>
<dbReference type="Pfam" id="PF10551">
    <property type="entry name" value="MULE"/>
    <property type="match status" value="1"/>
</dbReference>
<dbReference type="PANTHER" id="PTHR47160">
    <property type="entry name" value="PUTATIVE-RELATED"/>
    <property type="match status" value="1"/>
</dbReference>
<evidence type="ECO:0000313" key="2">
    <source>
        <dbReference type="EMBL" id="CAF0916621.1"/>
    </source>
</evidence>
<dbReference type="InterPro" id="IPR003323">
    <property type="entry name" value="OTU_dom"/>
</dbReference>
<organism evidence="2 3">
    <name type="scientific">Brachionus calyciflorus</name>
    <dbReference type="NCBI Taxonomy" id="104777"/>
    <lineage>
        <taxon>Eukaryota</taxon>
        <taxon>Metazoa</taxon>
        <taxon>Spiralia</taxon>
        <taxon>Gnathifera</taxon>
        <taxon>Rotifera</taxon>
        <taxon>Eurotatoria</taxon>
        <taxon>Monogononta</taxon>
        <taxon>Pseudotrocha</taxon>
        <taxon>Ploima</taxon>
        <taxon>Brachionidae</taxon>
        <taxon>Brachionus</taxon>
    </lineage>
</organism>
<reference evidence="2" key="1">
    <citation type="submission" date="2021-02" db="EMBL/GenBank/DDBJ databases">
        <authorList>
            <person name="Nowell W R."/>
        </authorList>
    </citation>
    <scope>NUCLEOTIDE SEQUENCE</scope>
    <source>
        <strain evidence="2">Ploen Becks lab</strain>
    </source>
</reference>
<dbReference type="CDD" id="cd22744">
    <property type="entry name" value="OTU"/>
    <property type="match status" value="1"/>
</dbReference>
<dbReference type="PROSITE" id="PS50802">
    <property type="entry name" value="OTU"/>
    <property type="match status" value="1"/>
</dbReference>
<dbReference type="Gene3D" id="3.90.70.80">
    <property type="match status" value="1"/>
</dbReference>
<name>A0A814ASC8_9BILA</name>
<dbReference type="InterPro" id="IPR018289">
    <property type="entry name" value="MULE_transposase_dom"/>
</dbReference>
<dbReference type="AlphaFoldDB" id="A0A814ASC8"/>
<dbReference type="PANTHER" id="PTHR47160:SF10">
    <property type="entry name" value="MULE TRANSPOSASE DOMAIN-CONTAINING PROTEIN"/>
    <property type="match status" value="1"/>
</dbReference>
<protein>
    <recommendedName>
        <fullName evidence="1">OTU domain-containing protein</fullName>
    </recommendedName>
</protein>
<accession>A0A814ASC8</accession>
<gene>
    <name evidence="2" type="ORF">OXX778_LOCUS12181</name>
</gene>
<dbReference type="OrthoDB" id="10029846at2759"/>